<evidence type="ECO:0000256" key="2">
    <source>
        <dbReference type="ARBA" id="ARBA00022908"/>
    </source>
</evidence>
<keyword evidence="3 5" id="KW-0238">DNA-binding</keyword>
<dbReference type="PANTHER" id="PTHR30349:SF41">
    <property type="entry name" value="INTEGRASE_RECOMBINASE PROTEIN MJ0367-RELATED"/>
    <property type="match status" value="1"/>
</dbReference>
<sequence length="424" mass="47511">MANLKLQGSTYHARLTIPKDVRSKFGNKSELWRTTGTGDKRKAAIIGAEMVAAWKREVYTARTGLNVREWTKEWAKELRQASTKPADDDLPSDREVVEGIMIDQLEIMVQDRQITVPEAKAAFEVAIGRRVVLADHKDDYLKQYRNHNIKTQAAYKAAVERFLKRFDNDQEVTPKNLKLWVDAMANDDNLAAKTITRMIGQAETFWNYLVEYEIVPRDPNPFTHAKLAVPKSATKKNEVKPFTAGEVVEFLRSPVAQTDAQLSLLITLGMYTGARIEELAMLKKAALDLNEEFIHFKGTKTKAAVREVPMHPVLVPILAALVADHSDEYVIHGLNIDARGERGKALGKRFGRLKTDMGFKGRDKVFHSIRKTVGTLLEQAGVVEGVASDILGHEKKTITYGLYSGGSSMQQKRDAVHKIAYPAV</sequence>
<dbReference type="Pfam" id="PF20172">
    <property type="entry name" value="DUF6538"/>
    <property type="match status" value="1"/>
</dbReference>
<keyword evidence="4" id="KW-0233">DNA recombination</keyword>
<organism evidence="8 9">
    <name type="scientific">Massilia suwonensis</name>
    <dbReference type="NCBI Taxonomy" id="648895"/>
    <lineage>
        <taxon>Bacteria</taxon>
        <taxon>Pseudomonadati</taxon>
        <taxon>Pseudomonadota</taxon>
        <taxon>Betaproteobacteria</taxon>
        <taxon>Burkholderiales</taxon>
        <taxon>Oxalobacteraceae</taxon>
        <taxon>Telluria group</taxon>
        <taxon>Massilia</taxon>
    </lineage>
</organism>
<dbReference type="InterPro" id="IPR002104">
    <property type="entry name" value="Integrase_catalytic"/>
</dbReference>
<name>A0ABW0MI63_9BURK</name>
<protein>
    <submittedName>
        <fullName evidence="8">Tyrosine-type recombinase/integrase</fullName>
    </submittedName>
</protein>
<comment type="similarity">
    <text evidence="1">Belongs to the 'phage' integrase family.</text>
</comment>
<dbReference type="PANTHER" id="PTHR30349">
    <property type="entry name" value="PHAGE INTEGRASE-RELATED"/>
    <property type="match status" value="1"/>
</dbReference>
<dbReference type="Pfam" id="PF00589">
    <property type="entry name" value="Phage_integrase"/>
    <property type="match status" value="1"/>
</dbReference>
<dbReference type="InterPro" id="IPR044068">
    <property type="entry name" value="CB"/>
</dbReference>
<dbReference type="InterPro" id="IPR013762">
    <property type="entry name" value="Integrase-like_cat_sf"/>
</dbReference>
<feature type="domain" description="Core-binding (CB)" evidence="7">
    <location>
        <begin position="131"/>
        <end position="210"/>
    </location>
</feature>
<evidence type="ECO:0000313" key="8">
    <source>
        <dbReference type="EMBL" id="MFC5476693.1"/>
    </source>
</evidence>
<evidence type="ECO:0000313" key="9">
    <source>
        <dbReference type="Proteomes" id="UP001596101"/>
    </source>
</evidence>
<evidence type="ECO:0000256" key="4">
    <source>
        <dbReference type="ARBA" id="ARBA00023172"/>
    </source>
</evidence>
<dbReference type="PROSITE" id="PS51900">
    <property type="entry name" value="CB"/>
    <property type="match status" value="1"/>
</dbReference>
<dbReference type="InterPro" id="IPR010998">
    <property type="entry name" value="Integrase_recombinase_N"/>
</dbReference>
<dbReference type="InterPro" id="IPR011010">
    <property type="entry name" value="DNA_brk_join_enz"/>
</dbReference>
<comment type="caution">
    <text evidence="8">The sequence shown here is derived from an EMBL/GenBank/DDBJ whole genome shotgun (WGS) entry which is preliminary data.</text>
</comment>
<dbReference type="PROSITE" id="PS51898">
    <property type="entry name" value="TYR_RECOMBINASE"/>
    <property type="match status" value="1"/>
</dbReference>
<evidence type="ECO:0000259" key="7">
    <source>
        <dbReference type="PROSITE" id="PS51900"/>
    </source>
</evidence>
<dbReference type="InterPro" id="IPR050090">
    <property type="entry name" value="Tyrosine_recombinase_XerCD"/>
</dbReference>
<evidence type="ECO:0000259" key="6">
    <source>
        <dbReference type="PROSITE" id="PS51898"/>
    </source>
</evidence>
<dbReference type="SUPFAM" id="SSF56349">
    <property type="entry name" value="DNA breaking-rejoining enzymes"/>
    <property type="match status" value="1"/>
</dbReference>
<dbReference type="Proteomes" id="UP001596101">
    <property type="component" value="Unassembled WGS sequence"/>
</dbReference>
<evidence type="ECO:0000256" key="3">
    <source>
        <dbReference type="ARBA" id="ARBA00023125"/>
    </source>
</evidence>
<proteinExistence type="inferred from homology"/>
<accession>A0ABW0MI63</accession>
<keyword evidence="9" id="KW-1185">Reference proteome</keyword>
<dbReference type="Gene3D" id="1.10.150.130">
    <property type="match status" value="1"/>
</dbReference>
<reference evidence="9" key="1">
    <citation type="journal article" date="2019" name="Int. J. Syst. Evol. Microbiol.">
        <title>The Global Catalogue of Microorganisms (GCM) 10K type strain sequencing project: providing services to taxonomists for standard genome sequencing and annotation.</title>
        <authorList>
            <consortium name="The Broad Institute Genomics Platform"/>
            <consortium name="The Broad Institute Genome Sequencing Center for Infectious Disease"/>
            <person name="Wu L."/>
            <person name="Ma J."/>
        </authorList>
    </citation>
    <scope>NUCLEOTIDE SEQUENCE [LARGE SCALE GENOMIC DNA]</scope>
    <source>
        <strain evidence="9">CCUG 43111</strain>
    </source>
</reference>
<evidence type="ECO:0000256" key="1">
    <source>
        <dbReference type="ARBA" id="ARBA00008857"/>
    </source>
</evidence>
<dbReference type="RefSeq" id="WP_379750910.1">
    <property type="nucleotide sequence ID" value="NZ_JBHSMR010000001.1"/>
</dbReference>
<dbReference type="Gene3D" id="1.10.443.10">
    <property type="entry name" value="Intergrase catalytic core"/>
    <property type="match status" value="1"/>
</dbReference>
<keyword evidence="2" id="KW-0229">DNA integration</keyword>
<feature type="domain" description="Tyr recombinase" evidence="6">
    <location>
        <begin position="237"/>
        <end position="417"/>
    </location>
</feature>
<gene>
    <name evidence="8" type="ORF">ACFPQ5_00720</name>
</gene>
<dbReference type="InterPro" id="IPR046668">
    <property type="entry name" value="DUF6538"/>
</dbReference>
<dbReference type="EMBL" id="JBHSMR010000001">
    <property type="protein sequence ID" value="MFC5476693.1"/>
    <property type="molecule type" value="Genomic_DNA"/>
</dbReference>
<evidence type="ECO:0000256" key="5">
    <source>
        <dbReference type="PROSITE-ProRule" id="PRU01248"/>
    </source>
</evidence>